<feature type="modified residue" description="4-aspartylphosphate" evidence="6">
    <location>
        <position position="51"/>
    </location>
</feature>
<keyword evidence="11" id="KW-1185">Reference proteome</keyword>
<dbReference type="SUPFAM" id="SSF46894">
    <property type="entry name" value="C-terminal effector domain of the bipartite response regulators"/>
    <property type="match status" value="1"/>
</dbReference>
<organism evidence="10 11">
    <name type="scientific">Ligilactobacillus faecis</name>
    <dbReference type="NCBI Taxonomy" id="762833"/>
    <lineage>
        <taxon>Bacteria</taxon>
        <taxon>Bacillati</taxon>
        <taxon>Bacillota</taxon>
        <taxon>Bacilli</taxon>
        <taxon>Lactobacillales</taxon>
        <taxon>Lactobacillaceae</taxon>
        <taxon>Ligilactobacillus</taxon>
    </lineage>
</organism>
<sequence length="222" mass="25475">MKILLVEDDKDLNRSLQKLLKTQNYSVDPAFDGKEALAYSTNFDYDVIILDVMMPKMDGFEFITRLRASGNEVAVLMLTAKDALEDRIKGLDLGADDYLVKPFEFGELLARLRALLRRKERKVLNDTLKLGDITLSIAQKQVTKGKEVIPLTAREYEVLEYLARHRGQVLTREQIREHVWDFAYEGESNIIDVLIKNIRKKTGEATLIKTKRGLGYVIPEEK</sequence>
<evidence type="ECO:0000256" key="7">
    <source>
        <dbReference type="PROSITE-ProRule" id="PRU01091"/>
    </source>
</evidence>
<keyword evidence="1 6" id="KW-0597">Phosphoprotein</keyword>
<dbReference type="Gene3D" id="1.10.10.10">
    <property type="entry name" value="Winged helix-like DNA-binding domain superfamily/Winged helix DNA-binding domain"/>
    <property type="match status" value="1"/>
</dbReference>
<dbReference type="PROSITE" id="PS51755">
    <property type="entry name" value="OMPR_PHOB"/>
    <property type="match status" value="1"/>
</dbReference>
<dbReference type="InterPro" id="IPR016032">
    <property type="entry name" value="Sig_transdc_resp-reg_C-effctor"/>
</dbReference>
<evidence type="ECO:0000256" key="6">
    <source>
        <dbReference type="PROSITE-ProRule" id="PRU00169"/>
    </source>
</evidence>
<keyword evidence="2" id="KW-0902">Two-component regulatory system</keyword>
<dbReference type="PANTHER" id="PTHR48111:SF22">
    <property type="entry name" value="REGULATOR OF RPOS"/>
    <property type="match status" value="1"/>
</dbReference>
<dbReference type="PANTHER" id="PTHR48111">
    <property type="entry name" value="REGULATOR OF RPOS"/>
    <property type="match status" value="1"/>
</dbReference>
<evidence type="ECO:0000256" key="5">
    <source>
        <dbReference type="ARBA" id="ARBA00023163"/>
    </source>
</evidence>
<feature type="DNA-binding region" description="OmpR/PhoB-type" evidence="7">
    <location>
        <begin position="125"/>
        <end position="220"/>
    </location>
</feature>
<dbReference type="SMART" id="SM00448">
    <property type="entry name" value="REC"/>
    <property type="match status" value="1"/>
</dbReference>
<dbReference type="Gene3D" id="6.10.250.690">
    <property type="match status" value="1"/>
</dbReference>
<dbReference type="Pfam" id="PF00486">
    <property type="entry name" value="Trans_reg_C"/>
    <property type="match status" value="1"/>
</dbReference>
<keyword evidence="3" id="KW-0805">Transcription regulation</keyword>
<dbReference type="InterPro" id="IPR039420">
    <property type="entry name" value="WalR-like"/>
</dbReference>
<dbReference type="InterPro" id="IPR011006">
    <property type="entry name" value="CheY-like_superfamily"/>
</dbReference>
<gene>
    <name evidence="10" type="ORF">AALT52_10270</name>
</gene>
<feature type="domain" description="OmpR/PhoB-type" evidence="9">
    <location>
        <begin position="125"/>
        <end position="220"/>
    </location>
</feature>
<evidence type="ECO:0000256" key="2">
    <source>
        <dbReference type="ARBA" id="ARBA00023012"/>
    </source>
</evidence>
<evidence type="ECO:0000256" key="3">
    <source>
        <dbReference type="ARBA" id="ARBA00023015"/>
    </source>
</evidence>
<accession>A0ABV4DRZ8</accession>
<dbReference type="Proteomes" id="UP001565236">
    <property type="component" value="Unassembled WGS sequence"/>
</dbReference>
<dbReference type="InterPro" id="IPR001789">
    <property type="entry name" value="Sig_transdc_resp-reg_receiver"/>
</dbReference>
<dbReference type="CDD" id="cd00383">
    <property type="entry name" value="trans_reg_C"/>
    <property type="match status" value="1"/>
</dbReference>
<keyword evidence="5" id="KW-0804">Transcription</keyword>
<dbReference type="SMART" id="SM00862">
    <property type="entry name" value="Trans_reg_C"/>
    <property type="match status" value="1"/>
</dbReference>
<evidence type="ECO:0000313" key="11">
    <source>
        <dbReference type="Proteomes" id="UP001565236"/>
    </source>
</evidence>
<proteinExistence type="predicted"/>
<evidence type="ECO:0000259" key="9">
    <source>
        <dbReference type="PROSITE" id="PS51755"/>
    </source>
</evidence>
<dbReference type="Pfam" id="PF00072">
    <property type="entry name" value="Response_reg"/>
    <property type="match status" value="1"/>
</dbReference>
<evidence type="ECO:0000256" key="1">
    <source>
        <dbReference type="ARBA" id="ARBA00022553"/>
    </source>
</evidence>
<dbReference type="InterPro" id="IPR001867">
    <property type="entry name" value="OmpR/PhoB-type_DNA-bd"/>
</dbReference>
<dbReference type="PROSITE" id="PS50110">
    <property type="entry name" value="RESPONSE_REGULATORY"/>
    <property type="match status" value="1"/>
</dbReference>
<reference evidence="10 11" key="1">
    <citation type="submission" date="2024-03" db="EMBL/GenBank/DDBJ databases">
        <title>Mouse gut bacterial collection (mGBC) of GemPharmatech.</title>
        <authorList>
            <person name="He Y."/>
            <person name="Dong L."/>
            <person name="Wu D."/>
            <person name="Gao X."/>
            <person name="Lin Z."/>
        </authorList>
    </citation>
    <scope>NUCLEOTIDE SEQUENCE [LARGE SCALE GENOMIC DNA]</scope>
    <source>
        <strain evidence="10 11">15-30</strain>
    </source>
</reference>
<dbReference type="RefSeq" id="WP_369943374.1">
    <property type="nucleotide sequence ID" value="NZ_JBCLUF010000063.1"/>
</dbReference>
<dbReference type="InterPro" id="IPR036388">
    <property type="entry name" value="WH-like_DNA-bd_sf"/>
</dbReference>
<dbReference type="SUPFAM" id="SSF52172">
    <property type="entry name" value="CheY-like"/>
    <property type="match status" value="1"/>
</dbReference>
<evidence type="ECO:0000313" key="10">
    <source>
        <dbReference type="EMBL" id="MEY8663231.1"/>
    </source>
</evidence>
<keyword evidence="4 7" id="KW-0238">DNA-binding</keyword>
<evidence type="ECO:0000259" key="8">
    <source>
        <dbReference type="PROSITE" id="PS50110"/>
    </source>
</evidence>
<dbReference type="EMBL" id="JBCLUF010000063">
    <property type="protein sequence ID" value="MEY8663231.1"/>
    <property type="molecule type" value="Genomic_DNA"/>
</dbReference>
<dbReference type="Gene3D" id="3.40.50.2300">
    <property type="match status" value="1"/>
</dbReference>
<feature type="domain" description="Response regulatory" evidence="8">
    <location>
        <begin position="2"/>
        <end position="116"/>
    </location>
</feature>
<comment type="caution">
    <text evidence="10">The sequence shown here is derived from an EMBL/GenBank/DDBJ whole genome shotgun (WGS) entry which is preliminary data.</text>
</comment>
<name>A0ABV4DRZ8_9LACO</name>
<evidence type="ECO:0000256" key="4">
    <source>
        <dbReference type="ARBA" id="ARBA00023125"/>
    </source>
</evidence>
<protein>
    <submittedName>
        <fullName evidence="10">Response regulator transcription factor</fullName>
    </submittedName>
</protein>